<evidence type="ECO:0000313" key="3">
    <source>
        <dbReference type="Proteomes" id="UP000366872"/>
    </source>
</evidence>
<organism evidence="2 3">
    <name type="scientific">Pontiella desulfatans</name>
    <dbReference type="NCBI Taxonomy" id="2750659"/>
    <lineage>
        <taxon>Bacteria</taxon>
        <taxon>Pseudomonadati</taxon>
        <taxon>Kiritimatiellota</taxon>
        <taxon>Kiritimatiellia</taxon>
        <taxon>Kiritimatiellales</taxon>
        <taxon>Pontiellaceae</taxon>
        <taxon>Pontiella</taxon>
    </lineage>
</organism>
<gene>
    <name evidence="2" type="ORF">PDESU_04403</name>
</gene>
<dbReference type="RefSeq" id="WP_222847274.1">
    <property type="nucleotide sequence ID" value="NZ_CAAHFG010000003.1"/>
</dbReference>
<dbReference type="Gene3D" id="3.30.460.10">
    <property type="entry name" value="Beta Polymerase, domain 2"/>
    <property type="match status" value="1"/>
</dbReference>
<keyword evidence="3" id="KW-1185">Reference proteome</keyword>
<evidence type="ECO:0000259" key="1">
    <source>
        <dbReference type="Pfam" id="PF18765"/>
    </source>
</evidence>
<dbReference type="EMBL" id="CAAHFG010000003">
    <property type="protein sequence ID" value="VGO15816.1"/>
    <property type="molecule type" value="Genomic_DNA"/>
</dbReference>
<dbReference type="CDD" id="cd05403">
    <property type="entry name" value="NT_KNTase_like"/>
    <property type="match status" value="1"/>
</dbReference>
<reference evidence="2 3" key="1">
    <citation type="submission" date="2019-04" db="EMBL/GenBank/DDBJ databases">
        <authorList>
            <person name="Van Vliet M D."/>
        </authorList>
    </citation>
    <scope>NUCLEOTIDE SEQUENCE [LARGE SCALE GENOMIC DNA]</scope>
    <source>
        <strain evidence="2 3">F1</strain>
    </source>
</reference>
<name>A0A6C2U8U4_PONDE</name>
<sequence>MHDLGLSENDLKAIREMLGRCPEVKQAVVFGSRAKGTHQNGSDVDLALKGTELTFEGVTRISYLLNEETFMPYKFDVLQYETIKSTELIDHIDRVGITVYKADNPFIGSRADIEDVETHVRDLRKGREL</sequence>
<dbReference type="AlphaFoldDB" id="A0A6C2U8U4"/>
<dbReference type="SUPFAM" id="SSF81301">
    <property type="entry name" value="Nucleotidyltransferase"/>
    <property type="match status" value="1"/>
</dbReference>
<dbReference type="Proteomes" id="UP000366872">
    <property type="component" value="Unassembled WGS sequence"/>
</dbReference>
<dbReference type="InterPro" id="IPR041633">
    <property type="entry name" value="Polbeta"/>
</dbReference>
<protein>
    <recommendedName>
        <fullName evidence="1">Polymerase beta nucleotidyltransferase domain-containing protein</fullName>
    </recommendedName>
</protein>
<accession>A0A6C2U8U4</accession>
<dbReference type="Pfam" id="PF18765">
    <property type="entry name" value="Polbeta"/>
    <property type="match status" value="1"/>
</dbReference>
<proteinExistence type="predicted"/>
<feature type="domain" description="Polymerase beta nucleotidyltransferase" evidence="1">
    <location>
        <begin position="13"/>
        <end position="103"/>
    </location>
</feature>
<dbReference type="InterPro" id="IPR043519">
    <property type="entry name" value="NT_sf"/>
</dbReference>
<evidence type="ECO:0000313" key="2">
    <source>
        <dbReference type="EMBL" id="VGO15816.1"/>
    </source>
</evidence>